<name>A0A0C6F054_9HYPH</name>
<gene>
    <name evidence="2" type="primary">tfoX</name>
    <name evidence="2" type="ORF">Maq22A_c13615</name>
</gene>
<dbReference type="OrthoDB" id="1524907at2"/>
<dbReference type="RefSeq" id="WP_060847179.1">
    <property type="nucleotide sequence ID" value="NZ_AP014704.1"/>
</dbReference>
<evidence type="ECO:0000313" key="2">
    <source>
        <dbReference type="EMBL" id="BAQ45936.1"/>
    </source>
</evidence>
<dbReference type="AlphaFoldDB" id="A0A0C6F054"/>
<reference evidence="2 3" key="1">
    <citation type="journal article" date="2015" name="Genome Announc.">
        <title>Complete Genome Sequence of Methylobacterium aquaticum Strain 22A, Isolated from Racomitrium japonicum Moss.</title>
        <authorList>
            <person name="Tani A."/>
            <person name="Ogura Y."/>
            <person name="Hayashi T."/>
            <person name="Kimbara K."/>
        </authorList>
    </citation>
    <scope>NUCLEOTIDE SEQUENCE [LARGE SCALE GENOMIC DNA]</scope>
    <source>
        <strain evidence="2 3">MA-22A</strain>
    </source>
</reference>
<dbReference type="PATRIC" id="fig|270351.10.peg.2624"/>
<protein>
    <submittedName>
        <fullName evidence="2">Competence protein TfoX</fullName>
    </submittedName>
</protein>
<dbReference type="KEGG" id="maqu:Maq22A_c13615"/>
<dbReference type="Pfam" id="PF04993">
    <property type="entry name" value="TfoX_N"/>
    <property type="match status" value="1"/>
</dbReference>
<dbReference type="STRING" id="270351.Maq22A_c13615"/>
<feature type="domain" description="TfoX N-terminal" evidence="1">
    <location>
        <begin position="14"/>
        <end position="99"/>
    </location>
</feature>
<proteinExistence type="predicted"/>
<dbReference type="Proteomes" id="UP000061432">
    <property type="component" value="Chromosome"/>
</dbReference>
<dbReference type="Gene3D" id="3.30.1460.30">
    <property type="entry name" value="YgaC/TfoX-N like chaperone"/>
    <property type="match status" value="1"/>
</dbReference>
<sequence>MATKRNTVNFIVEQARGAGHVFARKMFGEYGLYCDGKLAALVCDEQLFLKPTAAGRALLGDGATEASPYPGAKPCFRIPSEAWDDPDRLSDLIKATAEALPVPPPKKRRRS</sequence>
<dbReference type="EMBL" id="AP014704">
    <property type="protein sequence ID" value="BAQ45936.1"/>
    <property type="molecule type" value="Genomic_DNA"/>
</dbReference>
<dbReference type="SUPFAM" id="SSF159894">
    <property type="entry name" value="YgaC/TfoX-N like"/>
    <property type="match status" value="1"/>
</dbReference>
<accession>A0A0C6F054</accession>
<evidence type="ECO:0000313" key="3">
    <source>
        <dbReference type="Proteomes" id="UP000061432"/>
    </source>
</evidence>
<organism evidence="2 3">
    <name type="scientific">Methylobacterium aquaticum</name>
    <dbReference type="NCBI Taxonomy" id="270351"/>
    <lineage>
        <taxon>Bacteria</taxon>
        <taxon>Pseudomonadati</taxon>
        <taxon>Pseudomonadota</taxon>
        <taxon>Alphaproteobacteria</taxon>
        <taxon>Hyphomicrobiales</taxon>
        <taxon>Methylobacteriaceae</taxon>
        <taxon>Methylobacterium</taxon>
    </lineage>
</organism>
<reference evidence="3" key="2">
    <citation type="submission" date="2015-01" db="EMBL/GenBank/DDBJ databases">
        <title>Complete genome sequence of Methylobacterium aquaticum strain 22A.</title>
        <authorList>
            <person name="Tani A."/>
            <person name="Ogura Y."/>
            <person name="Hayashi T."/>
        </authorList>
    </citation>
    <scope>NUCLEOTIDE SEQUENCE [LARGE SCALE GENOMIC DNA]</scope>
    <source>
        <strain evidence="3">MA-22A</strain>
    </source>
</reference>
<dbReference type="InterPro" id="IPR007076">
    <property type="entry name" value="TfoX_N"/>
</dbReference>
<evidence type="ECO:0000259" key="1">
    <source>
        <dbReference type="Pfam" id="PF04993"/>
    </source>
</evidence>